<evidence type="ECO:0000313" key="2">
    <source>
        <dbReference type="EMBL" id="MFA9477885.1"/>
    </source>
</evidence>
<dbReference type="PROSITE" id="PS51819">
    <property type="entry name" value="VOC"/>
    <property type="match status" value="1"/>
</dbReference>
<organism evidence="2 3">
    <name type="scientific">Natronomicrosphaera hydrolytica</name>
    <dbReference type="NCBI Taxonomy" id="3242702"/>
    <lineage>
        <taxon>Bacteria</taxon>
        <taxon>Pseudomonadati</taxon>
        <taxon>Planctomycetota</taxon>
        <taxon>Phycisphaerae</taxon>
        <taxon>Phycisphaerales</taxon>
        <taxon>Phycisphaeraceae</taxon>
        <taxon>Natronomicrosphaera</taxon>
    </lineage>
</organism>
<dbReference type="RefSeq" id="WP_425344809.1">
    <property type="nucleotide sequence ID" value="NZ_JBGUBD010000003.1"/>
</dbReference>
<reference evidence="2 3" key="1">
    <citation type="submission" date="2024-08" db="EMBL/GenBank/DDBJ databases">
        <title>Whole-genome sequencing of halo(alkali)philic microorganisms from hypersaline lakes.</title>
        <authorList>
            <person name="Sorokin D.Y."/>
            <person name="Merkel A.Y."/>
            <person name="Messina E."/>
            <person name="Yakimov M."/>
        </authorList>
    </citation>
    <scope>NUCLEOTIDE SEQUENCE [LARGE SCALE GENOMIC DNA]</scope>
    <source>
        <strain evidence="2 3">AB-hyl4</strain>
    </source>
</reference>
<feature type="domain" description="VOC" evidence="1">
    <location>
        <begin position="3"/>
        <end position="115"/>
    </location>
</feature>
<dbReference type="CDD" id="cd16355">
    <property type="entry name" value="VOC_like"/>
    <property type="match status" value="1"/>
</dbReference>
<dbReference type="Pfam" id="PF00903">
    <property type="entry name" value="Glyoxalase"/>
    <property type="match status" value="1"/>
</dbReference>
<dbReference type="EMBL" id="JBGUBD010000003">
    <property type="protein sequence ID" value="MFA9477885.1"/>
    <property type="molecule type" value="Genomic_DNA"/>
</dbReference>
<comment type="caution">
    <text evidence="2">The sequence shown here is derived from an EMBL/GenBank/DDBJ whole genome shotgun (WGS) entry which is preliminary data.</text>
</comment>
<evidence type="ECO:0000313" key="3">
    <source>
        <dbReference type="Proteomes" id="UP001575105"/>
    </source>
</evidence>
<sequence length="128" mass="14362">MVDFQFVTPILRVQDLSASVDYYVDKLGFEKKWTWGDPATFGCVARGEIEIFLCQGSQGQPGMWMSIFVDDVDTLHAQYQASGAMIRQAPINCPWGTREMNVEDIDGHRLRMSGESTGEPDGVPLRED</sequence>
<name>A0ABV4U2S1_9BACT</name>
<dbReference type="InterPro" id="IPR029068">
    <property type="entry name" value="Glyas_Bleomycin-R_OHBP_Dase"/>
</dbReference>
<accession>A0ABV4U2S1</accession>
<dbReference type="Gene3D" id="3.10.180.10">
    <property type="entry name" value="2,3-Dihydroxybiphenyl 1,2-Dioxygenase, domain 1"/>
    <property type="match status" value="1"/>
</dbReference>
<keyword evidence="3" id="KW-1185">Reference proteome</keyword>
<protein>
    <submittedName>
        <fullName evidence="2">Bleomycin resistance family protein</fullName>
    </submittedName>
</protein>
<gene>
    <name evidence="2" type="ORF">ACERK3_06195</name>
</gene>
<proteinExistence type="predicted"/>
<evidence type="ECO:0000259" key="1">
    <source>
        <dbReference type="PROSITE" id="PS51819"/>
    </source>
</evidence>
<dbReference type="SUPFAM" id="SSF54593">
    <property type="entry name" value="Glyoxalase/Bleomycin resistance protein/Dihydroxybiphenyl dioxygenase"/>
    <property type="match status" value="1"/>
</dbReference>
<dbReference type="InterPro" id="IPR037523">
    <property type="entry name" value="VOC_core"/>
</dbReference>
<dbReference type="Proteomes" id="UP001575105">
    <property type="component" value="Unassembled WGS sequence"/>
</dbReference>
<dbReference type="InterPro" id="IPR004360">
    <property type="entry name" value="Glyas_Fos-R_dOase_dom"/>
</dbReference>